<sequence length="74" mass="8417">MLYEYPAIFYMIEEANRISFPNFGRIIKVASLFDVMTKSSVFLAHIITNYGDKDLPVPTAVSSIPNEEELVVFI</sequence>
<dbReference type="OrthoDB" id="5419659at2"/>
<protein>
    <submittedName>
        <fullName evidence="1">Uncharacterized protein</fullName>
    </submittedName>
</protein>
<dbReference type="EMBL" id="AEKO01000007">
    <property type="protein sequence ID" value="EFQ58878.1"/>
    <property type="molecule type" value="Genomic_DNA"/>
</dbReference>
<reference evidence="1 2" key="1">
    <citation type="submission" date="2010-10" db="EMBL/GenBank/DDBJ databases">
        <authorList>
            <person name="Durkin A.S."/>
            <person name="Madupu R."/>
            <person name="Torralba M."/>
            <person name="Gillis M."/>
            <person name="Methe B."/>
            <person name="Sutton G."/>
            <person name="Nelson K.E."/>
        </authorList>
    </citation>
    <scope>NUCLEOTIDE SEQUENCE [LARGE SCALE GENOMIC DNA]</scope>
    <source>
        <strain evidence="1 2">F0396</strain>
    </source>
</reference>
<gene>
    <name evidence="1" type="ORF">HMPREF9192_0884</name>
</gene>
<dbReference type="AlphaFoldDB" id="E3CRG3"/>
<evidence type="ECO:0000313" key="2">
    <source>
        <dbReference type="Proteomes" id="UP000004896"/>
    </source>
</evidence>
<name>E3CRG3_STRVE</name>
<evidence type="ECO:0000313" key="1">
    <source>
        <dbReference type="EMBL" id="EFQ58878.1"/>
    </source>
</evidence>
<accession>E3CRG3</accession>
<organism evidence="1 2">
    <name type="scientific">Streptococcus vestibularis F0396</name>
    <dbReference type="NCBI Taxonomy" id="904306"/>
    <lineage>
        <taxon>Bacteria</taxon>
        <taxon>Bacillati</taxon>
        <taxon>Bacillota</taxon>
        <taxon>Bacilli</taxon>
        <taxon>Lactobacillales</taxon>
        <taxon>Streptococcaceae</taxon>
        <taxon>Streptococcus</taxon>
    </lineage>
</organism>
<dbReference type="Proteomes" id="UP000004896">
    <property type="component" value="Unassembled WGS sequence"/>
</dbReference>
<comment type="caution">
    <text evidence="1">The sequence shown here is derived from an EMBL/GenBank/DDBJ whole genome shotgun (WGS) entry which is preliminary data.</text>
</comment>
<proteinExistence type="predicted"/>